<dbReference type="Pfam" id="PF01965">
    <property type="entry name" value="DJ-1_PfpI"/>
    <property type="match status" value="1"/>
</dbReference>
<evidence type="ECO:0000256" key="2">
    <source>
        <dbReference type="ARBA" id="ARBA00023163"/>
    </source>
</evidence>
<comment type="caution">
    <text evidence="4">The sequence shown here is derived from an EMBL/GenBank/DDBJ whole genome shotgun (WGS) entry which is preliminary data.</text>
</comment>
<dbReference type="Gene3D" id="1.10.10.60">
    <property type="entry name" value="Homeodomain-like"/>
    <property type="match status" value="1"/>
</dbReference>
<reference evidence="4" key="1">
    <citation type="submission" date="2016-12" db="EMBL/GenBank/DDBJ databases">
        <authorList>
            <person name="Moulin L."/>
        </authorList>
    </citation>
    <scope>NUCLEOTIDE SEQUENCE [LARGE SCALE GENOMIC DNA]</scope>
    <source>
        <strain evidence="4">STM 7183</strain>
    </source>
</reference>
<gene>
    <name evidence="4" type="ORF">BN2476_590084</name>
</gene>
<dbReference type="SUPFAM" id="SSF52317">
    <property type="entry name" value="Class I glutamine amidotransferase-like"/>
    <property type="match status" value="1"/>
</dbReference>
<protein>
    <submittedName>
        <fullName evidence="4">Transcriptional regulator, AraC family</fullName>
    </submittedName>
</protein>
<evidence type="ECO:0000313" key="4">
    <source>
        <dbReference type="EMBL" id="SIT47690.1"/>
    </source>
</evidence>
<feature type="domain" description="HTH araC/xylS-type" evidence="3">
    <location>
        <begin position="284"/>
        <end position="382"/>
    </location>
</feature>
<dbReference type="Gene3D" id="3.40.50.880">
    <property type="match status" value="1"/>
</dbReference>
<proteinExistence type="predicted"/>
<dbReference type="Pfam" id="PF12833">
    <property type="entry name" value="HTH_18"/>
    <property type="match status" value="1"/>
</dbReference>
<keyword evidence="2" id="KW-0804">Transcription</keyword>
<dbReference type="SMART" id="SM00342">
    <property type="entry name" value="HTH_ARAC"/>
    <property type="match status" value="1"/>
</dbReference>
<dbReference type="InterPro" id="IPR002818">
    <property type="entry name" value="DJ-1/PfpI"/>
</dbReference>
<dbReference type="GO" id="GO:0003700">
    <property type="term" value="F:DNA-binding transcription factor activity"/>
    <property type="evidence" value="ECO:0007669"/>
    <property type="project" value="InterPro"/>
</dbReference>
<keyword evidence="1" id="KW-0805">Transcription regulation</keyword>
<keyword evidence="5" id="KW-1185">Reference proteome</keyword>
<dbReference type="InterPro" id="IPR009057">
    <property type="entry name" value="Homeodomain-like_sf"/>
</dbReference>
<dbReference type="InterPro" id="IPR018060">
    <property type="entry name" value="HTH_AraC"/>
</dbReference>
<evidence type="ECO:0000259" key="3">
    <source>
        <dbReference type="PROSITE" id="PS01124"/>
    </source>
</evidence>
<accession>A0A1N7SJZ0</accession>
<evidence type="ECO:0000313" key="5">
    <source>
        <dbReference type="Proteomes" id="UP000195569"/>
    </source>
</evidence>
<dbReference type="PANTHER" id="PTHR43130">
    <property type="entry name" value="ARAC-FAMILY TRANSCRIPTIONAL REGULATOR"/>
    <property type="match status" value="1"/>
</dbReference>
<dbReference type="CDD" id="cd03137">
    <property type="entry name" value="GATase1_AraC_1"/>
    <property type="match status" value="1"/>
</dbReference>
<sequence>MPGFFGFVCICIYIDKSIRKMAKRYVYGEASDSGLKDGNAAFWDNQCSRYGSRIASKLWRSYADSNCRLRRFETSMKTVALLIFPGFEILDLAVITVFELANRTLGYESYRQVRLSENGGPVPSYSGATVDSCKFRNAAFDTLLVPGSIPVPSSTPKMRSFLKRAEQACRRVGSICTGAFILAEAGVLDGRRATTHWSAAQELQRRHPQVNVLPDRIFTNDGGIWTSAGMTACIDLALAMVEEDHGAKVAKAVATSLVVYHRRTSGQSQFSALLELQPRSDRIQKVLSFARANLHKDLSVEAIADIAHVSPRQLSRIFKTETGQSPAQVVEKLRVDAARSLVDAGELSLAVIARETGFGDTERMRRAFVRTLGQPPQTIRRVARQQAA</sequence>
<dbReference type="GO" id="GO:0043565">
    <property type="term" value="F:sequence-specific DNA binding"/>
    <property type="evidence" value="ECO:0007669"/>
    <property type="project" value="InterPro"/>
</dbReference>
<dbReference type="PROSITE" id="PS01124">
    <property type="entry name" value="HTH_ARAC_FAMILY_2"/>
    <property type="match status" value="1"/>
</dbReference>
<dbReference type="Proteomes" id="UP000195569">
    <property type="component" value="Unassembled WGS sequence"/>
</dbReference>
<dbReference type="InterPro" id="IPR052158">
    <property type="entry name" value="INH-QAR"/>
</dbReference>
<dbReference type="InterPro" id="IPR029062">
    <property type="entry name" value="Class_I_gatase-like"/>
</dbReference>
<dbReference type="AlphaFoldDB" id="A0A1N7SJZ0"/>
<dbReference type="PANTHER" id="PTHR43130:SF3">
    <property type="entry name" value="HTH-TYPE TRANSCRIPTIONAL REGULATOR RV1931C"/>
    <property type="match status" value="1"/>
</dbReference>
<dbReference type="EMBL" id="CYGY02000059">
    <property type="protein sequence ID" value="SIT47690.1"/>
    <property type="molecule type" value="Genomic_DNA"/>
</dbReference>
<evidence type="ECO:0000256" key="1">
    <source>
        <dbReference type="ARBA" id="ARBA00023015"/>
    </source>
</evidence>
<dbReference type="SUPFAM" id="SSF46689">
    <property type="entry name" value="Homeodomain-like"/>
    <property type="match status" value="2"/>
</dbReference>
<organism evidence="4 5">
    <name type="scientific">Paraburkholderia piptadeniae</name>
    <dbReference type="NCBI Taxonomy" id="1701573"/>
    <lineage>
        <taxon>Bacteria</taxon>
        <taxon>Pseudomonadati</taxon>
        <taxon>Pseudomonadota</taxon>
        <taxon>Betaproteobacteria</taxon>
        <taxon>Burkholderiales</taxon>
        <taxon>Burkholderiaceae</taxon>
        <taxon>Paraburkholderia</taxon>
    </lineage>
</organism>
<name>A0A1N7SJZ0_9BURK</name>